<dbReference type="Gene3D" id="3.10.50.40">
    <property type="match status" value="1"/>
</dbReference>
<dbReference type="RefSeq" id="WP_099386186.1">
    <property type="nucleotide sequence ID" value="NZ_JANSWH010000093.1"/>
</dbReference>
<feature type="domain" description="PpiC" evidence="6">
    <location>
        <begin position="176"/>
        <end position="267"/>
    </location>
</feature>
<dbReference type="Pfam" id="PF13145">
    <property type="entry name" value="Rotamase_2"/>
    <property type="match status" value="1"/>
</dbReference>
<reference evidence="7 8" key="1">
    <citation type="submission" date="2017-10" db="EMBL/GenBank/DDBJ databases">
        <title>Resolving the taxonomy of Roseburia spp., Eubacterium rectale and Agathobacter spp. through phylogenomic analysis.</title>
        <authorList>
            <person name="Sheridan P.O."/>
            <person name="Walker A.W."/>
            <person name="Duncan S.H."/>
            <person name="Scott K.P."/>
            <person name="Toole P.W.O."/>
            <person name="Luis P."/>
            <person name="Flint H.J."/>
        </authorList>
    </citation>
    <scope>NUCLEOTIDE SEQUENCE [LARGE SCALE GENOMIC DNA]</scope>
    <source>
        <strain evidence="7 8">JK623</strain>
    </source>
</reference>
<evidence type="ECO:0000313" key="7">
    <source>
        <dbReference type="EMBL" id="PHU37539.1"/>
    </source>
</evidence>
<dbReference type="EMBL" id="PDYG01000042">
    <property type="protein sequence ID" value="PHU37539.1"/>
    <property type="molecule type" value="Genomic_DNA"/>
</dbReference>
<comment type="caution">
    <text evidence="7">The sequence shown here is derived from an EMBL/GenBank/DDBJ whole genome shotgun (WGS) entry which is preliminary data.</text>
</comment>
<dbReference type="SUPFAM" id="SSF54534">
    <property type="entry name" value="FKBP-like"/>
    <property type="match status" value="1"/>
</dbReference>
<dbReference type="AlphaFoldDB" id="A0A2G3E2S1"/>
<evidence type="ECO:0000256" key="5">
    <source>
        <dbReference type="ARBA" id="ARBA00023235"/>
    </source>
</evidence>
<evidence type="ECO:0000256" key="1">
    <source>
        <dbReference type="ARBA" id="ARBA00000971"/>
    </source>
</evidence>
<gene>
    <name evidence="7" type="ORF">CSX02_07240</name>
</gene>
<keyword evidence="8" id="KW-1185">Reference proteome</keyword>
<name>A0A2G3E2S1_9FIRM</name>
<evidence type="ECO:0000256" key="2">
    <source>
        <dbReference type="ARBA" id="ARBA00013194"/>
    </source>
</evidence>
<proteinExistence type="predicted"/>
<dbReference type="Proteomes" id="UP000224563">
    <property type="component" value="Unassembled WGS sequence"/>
</dbReference>
<dbReference type="PANTHER" id="PTHR47245:SF1">
    <property type="entry name" value="FOLDASE PROTEIN PRSA"/>
    <property type="match status" value="1"/>
</dbReference>
<reference evidence="7 8" key="2">
    <citation type="submission" date="2017-10" db="EMBL/GenBank/DDBJ databases">
        <authorList>
            <person name="Banno H."/>
            <person name="Chua N.-H."/>
        </authorList>
    </citation>
    <scope>NUCLEOTIDE SEQUENCE [LARGE SCALE GENOMIC DNA]</scope>
    <source>
        <strain evidence="7 8">JK623</strain>
    </source>
</reference>
<organism evidence="7 8">
    <name type="scientific">Agathobacter ruminis</name>
    <dbReference type="NCBI Taxonomy" id="1712665"/>
    <lineage>
        <taxon>Bacteria</taxon>
        <taxon>Bacillati</taxon>
        <taxon>Bacillota</taxon>
        <taxon>Clostridia</taxon>
        <taxon>Lachnospirales</taxon>
        <taxon>Lachnospiraceae</taxon>
        <taxon>Agathobacter</taxon>
    </lineage>
</organism>
<keyword evidence="5" id="KW-0413">Isomerase</keyword>
<protein>
    <recommendedName>
        <fullName evidence="2">peptidylprolyl isomerase</fullName>
        <ecNumber evidence="2">5.2.1.8</ecNumber>
    </recommendedName>
</protein>
<evidence type="ECO:0000313" key="8">
    <source>
        <dbReference type="Proteomes" id="UP000224563"/>
    </source>
</evidence>
<dbReference type="PANTHER" id="PTHR47245">
    <property type="entry name" value="PEPTIDYLPROLYL ISOMERASE"/>
    <property type="match status" value="1"/>
</dbReference>
<keyword evidence="3" id="KW-0732">Signal</keyword>
<keyword evidence="4" id="KW-0697">Rotamase</keyword>
<comment type="catalytic activity">
    <reaction evidence="1">
        <text>[protein]-peptidylproline (omega=180) = [protein]-peptidylproline (omega=0)</text>
        <dbReference type="Rhea" id="RHEA:16237"/>
        <dbReference type="Rhea" id="RHEA-COMP:10747"/>
        <dbReference type="Rhea" id="RHEA-COMP:10748"/>
        <dbReference type="ChEBI" id="CHEBI:83833"/>
        <dbReference type="ChEBI" id="CHEBI:83834"/>
        <dbReference type="EC" id="5.2.1.8"/>
    </reaction>
</comment>
<evidence type="ECO:0000259" key="6">
    <source>
        <dbReference type="Pfam" id="PF13145"/>
    </source>
</evidence>
<accession>A0A2G3E2S1</accession>
<evidence type="ECO:0000256" key="3">
    <source>
        <dbReference type="ARBA" id="ARBA00022729"/>
    </source>
</evidence>
<dbReference type="EC" id="5.2.1.8" evidence="2"/>
<dbReference type="InterPro" id="IPR050245">
    <property type="entry name" value="PrsA_foldase"/>
</dbReference>
<sequence length="331" mass="38183">MKLNRKHVGVLMAGCICATMLNGCRIGNTEFILKEKKMSSDVAFTLDGEECEIDEVKLYLANYKNLYGTSYGVDLWGKDYDESKLREYIKKISLSEIERIYAINGLAKQQEVELSESENQKAEEMANEYYESLTDDELEFTGISLKHLTEAYKHYILAQKVYKMMTEGVNEEVSDDEARVMEVQMIFIKDKSQAEIVKEKLSGSSDFAAIGTSYNENDSLETFIARGDYPKEVEDVVFNLDNDAESDMIETEEGYYFVKVINKFDEQKTRENIEKIRLQKQKAQFDDSYDAYIDSAVFHLNQDALDEITLDTDYELTTDSFFSIYKQKMGE</sequence>
<dbReference type="InterPro" id="IPR000297">
    <property type="entry name" value="PPIase_PpiC"/>
</dbReference>
<dbReference type="InterPro" id="IPR046357">
    <property type="entry name" value="PPIase_dom_sf"/>
</dbReference>
<dbReference type="GO" id="GO:0003755">
    <property type="term" value="F:peptidyl-prolyl cis-trans isomerase activity"/>
    <property type="evidence" value="ECO:0007669"/>
    <property type="project" value="UniProtKB-KW"/>
</dbReference>
<evidence type="ECO:0000256" key="4">
    <source>
        <dbReference type="ARBA" id="ARBA00023110"/>
    </source>
</evidence>